<gene>
    <name evidence="2" type="ORF">CDL15_Pgr010897</name>
</gene>
<dbReference type="InterPro" id="IPR043502">
    <property type="entry name" value="DNA/RNA_pol_sf"/>
</dbReference>
<evidence type="ECO:0000259" key="1">
    <source>
        <dbReference type="Pfam" id="PF07727"/>
    </source>
</evidence>
<evidence type="ECO:0000313" key="3">
    <source>
        <dbReference type="Proteomes" id="UP000197138"/>
    </source>
</evidence>
<dbReference type="InterPro" id="IPR013103">
    <property type="entry name" value="RVT_2"/>
</dbReference>
<sequence>MHWYKARLVAKGFHQRPGLDYTETFSPVIKPTTIRVVLSLAVSSGWPIRQLDVSNAFLHGSIDDEVIRMIAFQPRVILFIWVIIPSRGARRNNDPWLARPQKLSIELSQPLLLNLPGSVSFTRAWSFFQSSHNIL</sequence>
<feature type="domain" description="Reverse transcriptase Ty1/copia-type" evidence="1">
    <location>
        <begin position="4"/>
        <end position="66"/>
    </location>
</feature>
<reference evidence="3" key="1">
    <citation type="journal article" date="2017" name="Plant J.">
        <title>The pomegranate (Punica granatum L.) genome and the genomics of punicalagin biosynthesis.</title>
        <authorList>
            <person name="Qin G."/>
            <person name="Xu C."/>
            <person name="Ming R."/>
            <person name="Tang H."/>
            <person name="Guyot R."/>
            <person name="Kramer E.M."/>
            <person name="Hu Y."/>
            <person name="Yi X."/>
            <person name="Qi Y."/>
            <person name="Xu X."/>
            <person name="Gao Z."/>
            <person name="Pan H."/>
            <person name="Jian J."/>
            <person name="Tian Y."/>
            <person name="Yue Z."/>
            <person name="Xu Y."/>
        </authorList>
    </citation>
    <scope>NUCLEOTIDE SEQUENCE [LARGE SCALE GENOMIC DNA]</scope>
    <source>
        <strain evidence="3">cv. Dabenzi</strain>
    </source>
</reference>
<evidence type="ECO:0000313" key="2">
    <source>
        <dbReference type="EMBL" id="OWM86073.1"/>
    </source>
</evidence>
<dbReference type="AlphaFoldDB" id="A0A218XMA0"/>
<comment type="caution">
    <text evidence="2">The sequence shown here is derived from an EMBL/GenBank/DDBJ whole genome shotgun (WGS) entry which is preliminary data.</text>
</comment>
<dbReference type="Pfam" id="PF07727">
    <property type="entry name" value="RVT_2"/>
    <property type="match status" value="1"/>
</dbReference>
<organism evidence="2 3">
    <name type="scientific">Punica granatum</name>
    <name type="common">Pomegranate</name>
    <dbReference type="NCBI Taxonomy" id="22663"/>
    <lineage>
        <taxon>Eukaryota</taxon>
        <taxon>Viridiplantae</taxon>
        <taxon>Streptophyta</taxon>
        <taxon>Embryophyta</taxon>
        <taxon>Tracheophyta</taxon>
        <taxon>Spermatophyta</taxon>
        <taxon>Magnoliopsida</taxon>
        <taxon>eudicotyledons</taxon>
        <taxon>Gunneridae</taxon>
        <taxon>Pentapetalae</taxon>
        <taxon>rosids</taxon>
        <taxon>malvids</taxon>
        <taxon>Myrtales</taxon>
        <taxon>Lythraceae</taxon>
        <taxon>Punica</taxon>
    </lineage>
</organism>
<dbReference type="Proteomes" id="UP000197138">
    <property type="component" value="Unassembled WGS sequence"/>
</dbReference>
<dbReference type="EMBL" id="MTKT01001090">
    <property type="protein sequence ID" value="OWM86073.1"/>
    <property type="molecule type" value="Genomic_DNA"/>
</dbReference>
<proteinExistence type="predicted"/>
<accession>A0A218XMA0</accession>
<name>A0A218XMA0_PUNGR</name>
<dbReference type="SUPFAM" id="SSF56672">
    <property type="entry name" value="DNA/RNA polymerases"/>
    <property type="match status" value="1"/>
</dbReference>
<protein>
    <recommendedName>
        <fullName evidence="1">Reverse transcriptase Ty1/copia-type domain-containing protein</fullName>
    </recommendedName>
</protein>